<reference evidence="1" key="1">
    <citation type="submission" date="2014-11" db="EMBL/GenBank/DDBJ databases">
        <authorList>
            <person name="Amaro Gonzalez C."/>
        </authorList>
    </citation>
    <scope>NUCLEOTIDE SEQUENCE</scope>
</reference>
<organism evidence="1">
    <name type="scientific">Anguilla anguilla</name>
    <name type="common">European freshwater eel</name>
    <name type="synonym">Muraena anguilla</name>
    <dbReference type="NCBI Taxonomy" id="7936"/>
    <lineage>
        <taxon>Eukaryota</taxon>
        <taxon>Metazoa</taxon>
        <taxon>Chordata</taxon>
        <taxon>Craniata</taxon>
        <taxon>Vertebrata</taxon>
        <taxon>Euteleostomi</taxon>
        <taxon>Actinopterygii</taxon>
        <taxon>Neopterygii</taxon>
        <taxon>Teleostei</taxon>
        <taxon>Anguilliformes</taxon>
        <taxon>Anguillidae</taxon>
        <taxon>Anguilla</taxon>
    </lineage>
</organism>
<dbReference type="AlphaFoldDB" id="A0A0E9PCK8"/>
<proteinExistence type="predicted"/>
<accession>A0A0E9PCK8</accession>
<dbReference type="EMBL" id="GBXM01106989">
    <property type="protein sequence ID" value="JAH01588.1"/>
    <property type="molecule type" value="Transcribed_RNA"/>
</dbReference>
<reference evidence="1" key="2">
    <citation type="journal article" date="2015" name="Fish Shellfish Immunol.">
        <title>Early steps in the European eel (Anguilla anguilla)-Vibrio vulnificus interaction in the gills: Role of the RtxA13 toxin.</title>
        <authorList>
            <person name="Callol A."/>
            <person name="Pajuelo D."/>
            <person name="Ebbesson L."/>
            <person name="Teles M."/>
            <person name="MacKenzie S."/>
            <person name="Amaro C."/>
        </authorList>
    </citation>
    <scope>NUCLEOTIDE SEQUENCE</scope>
</reference>
<name>A0A0E9PCK8_ANGAN</name>
<sequence length="22" mass="2524">MQYYFTLQSTAISTLQCSITSH</sequence>
<evidence type="ECO:0000313" key="1">
    <source>
        <dbReference type="EMBL" id="JAH01588.1"/>
    </source>
</evidence>
<protein>
    <submittedName>
        <fullName evidence="1">Uncharacterized protein</fullName>
    </submittedName>
</protein>